<organism evidence="1">
    <name type="scientific">bioreactor metagenome</name>
    <dbReference type="NCBI Taxonomy" id="1076179"/>
    <lineage>
        <taxon>unclassified sequences</taxon>
        <taxon>metagenomes</taxon>
        <taxon>ecological metagenomes</taxon>
    </lineage>
</organism>
<reference evidence="1" key="1">
    <citation type="submission" date="2019-08" db="EMBL/GenBank/DDBJ databases">
        <authorList>
            <person name="Kucharzyk K."/>
            <person name="Murdoch R.W."/>
            <person name="Higgins S."/>
            <person name="Loffler F."/>
        </authorList>
    </citation>
    <scope>NUCLEOTIDE SEQUENCE</scope>
</reference>
<dbReference type="EMBL" id="VSSQ01013272">
    <property type="protein sequence ID" value="MPM51124.1"/>
    <property type="molecule type" value="Genomic_DNA"/>
</dbReference>
<dbReference type="AlphaFoldDB" id="A0A645ANE6"/>
<protein>
    <recommendedName>
        <fullName evidence="2">RNA polymerase sigma factor 70 region 4 type 2 domain-containing protein</fullName>
    </recommendedName>
</protein>
<evidence type="ECO:0008006" key="2">
    <source>
        <dbReference type="Google" id="ProtNLM"/>
    </source>
</evidence>
<name>A0A645ANE6_9ZZZZ</name>
<comment type="caution">
    <text evidence="1">The sequence shown here is derived from an EMBL/GenBank/DDBJ whole genome shotgun (WGS) entry which is preliminary data.</text>
</comment>
<sequence length="160" mass="18266">MFYMGNVMDNMSMEVFIKKVYAFAFRLTGSENSACILAEAAINRMVQASDLSNNMSEDFFMCIAKDICNIYISNPKPLTYEDCEEYEKKADANMLQKIILSLEPLNRITIIWKDVYGFSLNEIIPAVNQPYNILQQVLASTRHQIIVQTLKEGELGEKSI</sequence>
<accession>A0A645ANE6</accession>
<evidence type="ECO:0000313" key="1">
    <source>
        <dbReference type="EMBL" id="MPM51124.1"/>
    </source>
</evidence>
<gene>
    <name evidence="1" type="ORF">SDC9_97871</name>
</gene>
<proteinExistence type="predicted"/>